<keyword evidence="2" id="KW-0472">Membrane</keyword>
<name>A0ABV8HXM1_9ACTN</name>
<dbReference type="InterPro" id="IPR021215">
    <property type="entry name" value="DUF2752"/>
</dbReference>
<feature type="region of interest" description="Disordered" evidence="1">
    <location>
        <begin position="1"/>
        <end position="21"/>
    </location>
</feature>
<accession>A0ABV8HXM1</accession>
<proteinExistence type="predicted"/>
<keyword evidence="2" id="KW-0812">Transmembrane</keyword>
<dbReference type="RefSeq" id="WP_386432961.1">
    <property type="nucleotide sequence ID" value="NZ_JBHSBB010000014.1"/>
</dbReference>
<keyword evidence="4" id="KW-1185">Reference proteome</keyword>
<organism evidence="3 4">
    <name type="scientific">Streptomyces polygonati</name>
    <dbReference type="NCBI Taxonomy" id="1617087"/>
    <lineage>
        <taxon>Bacteria</taxon>
        <taxon>Bacillati</taxon>
        <taxon>Actinomycetota</taxon>
        <taxon>Actinomycetes</taxon>
        <taxon>Kitasatosporales</taxon>
        <taxon>Streptomycetaceae</taxon>
        <taxon>Streptomyces</taxon>
    </lineage>
</organism>
<reference evidence="4" key="1">
    <citation type="journal article" date="2019" name="Int. J. Syst. Evol. Microbiol.">
        <title>The Global Catalogue of Microorganisms (GCM) 10K type strain sequencing project: providing services to taxonomists for standard genome sequencing and annotation.</title>
        <authorList>
            <consortium name="The Broad Institute Genomics Platform"/>
            <consortium name="The Broad Institute Genome Sequencing Center for Infectious Disease"/>
            <person name="Wu L."/>
            <person name="Ma J."/>
        </authorList>
    </citation>
    <scope>NUCLEOTIDE SEQUENCE [LARGE SCALE GENOMIC DNA]</scope>
    <source>
        <strain evidence="4">CGMCC 4.7237</strain>
    </source>
</reference>
<sequence>MADHTRRAGAPSAVRRPAGPARHPAVVPLATLAAGIAASAYLYGTDPHQSGHWLPRCPFNWLTGLLCPACGGTRLAYDLLHGEPARAFHENALMLLLLPFAAFFGGRWFVEGLRGRRRPLVLKARTQYALLAVTVVWTVVRNVY</sequence>
<keyword evidence="2" id="KW-1133">Transmembrane helix</keyword>
<dbReference type="Proteomes" id="UP001595765">
    <property type="component" value="Unassembled WGS sequence"/>
</dbReference>
<comment type="caution">
    <text evidence="3">The sequence shown here is derived from an EMBL/GenBank/DDBJ whole genome shotgun (WGS) entry which is preliminary data.</text>
</comment>
<evidence type="ECO:0000256" key="1">
    <source>
        <dbReference type="SAM" id="MobiDB-lite"/>
    </source>
</evidence>
<evidence type="ECO:0000256" key="2">
    <source>
        <dbReference type="SAM" id="Phobius"/>
    </source>
</evidence>
<dbReference type="EMBL" id="JBHSBB010000014">
    <property type="protein sequence ID" value="MFC4034591.1"/>
    <property type="molecule type" value="Genomic_DNA"/>
</dbReference>
<dbReference type="Pfam" id="PF10825">
    <property type="entry name" value="DUF2752"/>
    <property type="match status" value="1"/>
</dbReference>
<protein>
    <submittedName>
        <fullName evidence="3">DUF2752 domain-containing protein</fullName>
    </submittedName>
</protein>
<feature type="transmembrane region" description="Helical" evidence="2">
    <location>
        <begin position="25"/>
        <end position="44"/>
    </location>
</feature>
<evidence type="ECO:0000313" key="3">
    <source>
        <dbReference type="EMBL" id="MFC4034591.1"/>
    </source>
</evidence>
<gene>
    <name evidence="3" type="ORF">ACFO3J_24400</name>
</gene>
<evidence type="ECO:0000313" key="4">
    <source>
        <dbReference type="Proteomes" id="UP001595765"/>
    </source>
</evidence>
<feature type="transmembrane region" description="Helical" evidence="2">
    <location>
        <begin position="92"/>
        <end position="110"/>
    </location>
</feature>